<gene>
    <name evidence="7" type="ORF">B1A_08496</name>
</gene>
<accession>T1B702</accession>
<evidence type="ECO:0000259" key="6">
    <source>
        <dbReference type="Pfam" id="PF08281"/>
    </source>
</evidence>
<protein>
    <submittedName>
        <fullName evidence="7">RNA polymerase factor sigma-70</fullName>
    </submittedName>
</protein>
<evidence type="ECO:0000256" key="4">
    <source>
        <dbReference type="ARBA" id="ARBA00023163"/>
    </source>
</evidence>
<dbReference type="Gene3D" id="1.10.10.10">
    <property type="entry name" value="Winged helix-like DNA-binding domain superfamily/Winged helix DNA-binding domain"/>
    <property type="match status" value="1"/>
</dbReference>
<dbReference type="InterPro" id="IPR036388">
    <property type="entry name" value="WH-like_DNA-bd_sf"/>
</dbReference>
<name>T1B702_9ZZZZ</name>
<dbReference type="InterPro" id="IPR013249">
    <property type="entry name" value="RNA_pol_sigma70_r4_t2"/>
</dbReference>
<evidence type="ECO:0000256" key="1">
    <source>
        <dbReference type="ARBA" id="ARBA00010641"/>
    </source>
</evidence>
<dbReference type="PANTHER" id="PTHR43133">
    <property type="entry name" value="RNA POLYMERASE ECF-TYPE SIGMA FACTO"/>
    <property type="match status" value="1"/>
</dbReference>
<feature type="domain" description="RNA polymerase sigma factor 70 region 4 type 2" evidence="6">
    <location>
        <begin position="146"/>
        <end position="198"/>
    </location>
</feature>
<keyword evidence="4" id="KW-0804">Transcription</keyword>
<dbReference type="GO" id="GO:0003677">
    <property type="term" value="F:DNA binding"/>
    <property type="evidence" value="ECO:0007669"/>
    <property type="project" value="InterPro"/>
</dbReference>
<dbReference type="InterPro" id="IPR039425">
    <property type="entry name" value="RNA_pol_sigma-70-like"/>
</dbReference>
<dbReference type="Pfam" id="PF08281">
    <property type="entry name" value="Sigma70_r4_2"/>
    <property type="match status" value="1"/>
</dbReference>
<dbReference type="GO" id="GO:0006352">
    <property type="term" value="P:DNA-templated transcription initiation"/>
    <property type="evidence" value="ECO:0007669"/>
    <property type="project" value="InterPro"/>
</dbReference>
<dbReference type="NCBIfam" id="NF006550">
    <property type="entry name" value="PRK09047.1"/>
    <property type="match status" value="1"/>
</dbReference>
<evidence type="ECO:0000313" key="7">
    <source>
        <dbReference type="EMBL" id="EQD65632.1"/>
    </source>
</evidence>
<keyword evidence="3" id="KW-0731">Sigma factor</keyword>
<dbReference type="InterPro" id="IPR013324">
    <property type="entry name" value="RNA_pol_sigma_r3/r4-like"/>
</dbReference>
<keyword evidence="2" id="KW-0805">Transcription regulation</keyword>
<dbReference type="GO" id="GO:0016987">
    <property type="term" value="F:sigma factor activity"/>
    <property type="evidence" value="ECO:0007669"/>
    <property type="project" value="UniProtKB-KW"/>
</dbReference>
<reference evidence="7" key="1">
    <citation type="submission" date="2013-08" db="EMBL/GenBank/DDBJ databases">
        <authorList>
            <person name="Mendez C."/>
            <person name="Richter M."/>
            <person name="Ferrer M."/>
            <person name="Sanchez J."/>
        </authorList>
    </citation>
    <scope>NUCLEOTIDE SEQUENCE</scope>
</reference>
<evidence type="ECO:0000259" key="5">
    <source>
        <dbReference type="Pfam" id="PF04542"/>
    </source>
</evidence>
<proteinExistence type="inferred from homology"/>
<dbReference type="SUPFAM" id="SSF88946">
    <property type="entry name" value="Sigma2 domain of RNA polymerase sigma factors"/>
    <property type="match status" value="1"/>
</dbReference>
<reference evidence="7" key="2">
    <citation type="journal article" date="2014" name="ISME J.">
        <title>Microbial stratification in low pH oxic and suboxic macroscopic growths along an acid mine drainage.</title>
        <authorList>
            <person name="Mendez-Garcia C."/>
            <person name="Mesa V."/>
            <person name="Sprenger R.R."/>
            <person name="Richter M."/>
            <person name="Diez M.S."/>
            <person name="Solano J."/>
            <person name="Bargiela R."/>
            <person name="Golyshina O.V."/>
            <person name="Manteca A."/>
            <person name="Ramos J.L."/>
            <person name="Gallego J.R."/>
            <person name="Llorente I."/>
            <person name="Martins Dos Santos V.A."/>
            <person name="Jensen O.N."/>
            <person name="Pelaez A.I."/>
            <person name="Sanchez J."/>
            <person name="Ferrer M."/>
        </authorList>
    </citation>
    <scope>NUCLEOTIDE SEQUENCE</scope>
</reference>
<dbReference type="PANTHER" id="PTHR43133:SF64">
    <property type="entry name" value="ECF SIGMA FACTOR"/>
    <property type="match status" value="1"/>
</dbReference>
<dbReference type="EMBL" id="AUZX01006067">
    <property type="protein sequence ID" value="EQD65632.1"/>
    <property type="molecule type" value="Genomic_DNA"/>
</dbReference>
<dbReference type="AlphaFoldDB" id="T1B702"/>
<dbReference type="NCBIfam" id="TIGR02937">
    <property type="entry name" value="sigma70-ECF"/>
    <property type="match status" value="1"/>
</dbReference>
<feature type="domain" description="RNA polymerase sigma-70 region 2" evidence="5">
    <location>
        <begin position="46"/>
        <end position="103"/>
    </location>
</feature>
<comment type="caution">
    <text evidence="7">The sequence shown here is derived from an EMBL/GenBank/DDBJ whole genome shotgun (WGS) entry which is preliminary data.</text>
</comment>
<dbReference type="InterPro" id="IPR013325">
    <property type="entry name" value="RNA_pol_sigma_r2"/>
</dbReference>
<dbReference type="SUPFAM" id="SSF88659">
    <property type="entry name" value="Sigma3 and sigma4 domains of RNA polymerase sigma factors"/>
    <property type="match status" value="1"/>
</dbReference>
<dbReference type="InterPro" id="IPR014284">
    <property type="entry name" value="RNA_pol_sigma-70_dom"/>
</dbReference>
<evidence type="ECO:0000256" key="2">
    <source>
        <dbReference type="ARBA" id="ARBA00023015"/>
    </source>
</evidence>
<organism evidence="7">
    <name type="scientific">mine drainage metagenome</name>
    <dbReference type="NCBI Taxonomy" id="410659"/>
    <lineage>
        <taxon>unclassified sequences</taxon>
        <taxon>metagenomes</taxon>
        <taxon>ecological metagenomes</taxon>
    </lineage>
</organism>
<evidence type="ECO:0000256" key="3">
    <source>
        <dbReference type="ARBA" id="ARBA00023082"/>
    </source>
</evidence>
<dbReference type="Pfam" id="PF04542">
    <property type="entry name" value="Sigma70_r2"/>
    <property type="match status" value="1"/>
</dbReference>
<dbReference type="Gene3D" id="1.10.1740.10">
    <property type="match status" value="1"/>
</dbReference>
<sequence length="206" mass="23032">MPESVTLVPPYSMPAAAGGDVDLPNSNAQTADRTLSLFLASVELKAFRIARAALRHEDDALDAVQDAMLHLARAYAHRPPEQWKPLFYRILENRIRDMQRRRSVRNRVMSWLPFTADPDGTSDPVAEAVSPEIPLVRRLELDESLAALERALAALPRRQQQVFLLRTLEGLDVAQTAHAMGCSQGSVKTHYFRALRALRAQLGDLE</sequence>
<dbReference type="InterPro" id="IPR007627">
    <property type="entry name" value="RNA_pol_sigma70_r2"/>
</dbReference>
<comment type="similarity">
    <text evidence="1">Belongs to the sigma-70 factor family. ECF subfamily.</text>
</comment>